<name>A0ABR6DXQ0_9MICC</name>
<evidence type="ECO:0008006" key="4">
    <source>
        <dbReference type="Google" id="ProtNLM"/>
    </source>
</evidence>
<sequence>MTSSGISPSPNPLTRRAALLGLGSLAAGLTGCGAAGGQDGAPSATPAASPTSATPTPTPTPSTQLPGGGRRMFPDRRLVALYGTPGVPQLGLLGEQDLPASIDRAHALAEAYQVHADEPVQPAFEIITTMATADEGPTGDYSRPVRRDRLEEWVAGAGEAGVHVILDLQPGFADFLTQAREFEDLLSEPHVGLALDPEWRLRPGQMHMEDIGQVTAAEVNETSQWLAELVAREELPEKILMLHQFRLTMIEERPDIVDRDGLALVLHADGHGHPALKMNTWEWLLKDLPEHWWMGWKNFLDEDTPMFTPAETMAVEPRPWFVSFQ</sequence>
<gene>
    <name evidence="2" type="ORF">FHR79_001181</name>
</gene>
<dbReference type="PROSITE" id="PS51318">
    <property type="entry name" value="TAT"/>
    <property type="match status" value="1"/>
</dbReference>
<feature type="region of interest" description="Disordered" evidence="1">
    <location>
        <begin position="36"/>
        <end position="71"/>
    </location>
</feature>
<evidence type="ECO:0000313" key="3">
    <source>
        <dbReference type="Proteomes" id="UP000582085"/>
    </source>
</evidence>
<comment type="caution">
    <text evidence="2">The sequence shown here is derived from an EMBL/GenBank/DDBJ whole genome shotgun (WGS) entry which is preliminary data.</text>
</comment>
<dbReference type="InterPro" id="IPR006311">
    <property type="entry name" value="TAT_signal"/>
</dbReference>
<dbReference type="RefSeq" id="WP_235186489.1">
    <property type="nucleotide sequence ID" value="NZ_JACJIO010000006.1"/>
</dbReference>
<evidence type="ECO:0000256" key="1">
    <source>
        <dbReference type="SAM" id="MobiDB-lite"/>
    </source>
</evidence>
<accession>A0ABR6DXQ0</accession>
<keyword evidence="3" id="KW-1185">Reference proteome</keyword>
<organism evidence="2 3">
    <name type="scientific">Micrococcus aloeverae</name>
    <dbReference type="NCBI Taxonomy" id="1391911"/>
    <lineage>
        <taxon>Bacteria</taxon>
        <taxon>Bacillati</taxon>
        <taxon>Actinomycetota</taxon>
        <taxon>Actinomycetes</taxon>
        <taxon>Micrococcales</taxon>
        <taxon>Micrococcaceae</taxon>
        <taxon>Micrococcus</taxon>
    </lineage>
</organism>
<dbReference type="Proteomes" id="UP000582085">
    <property type="component" value="Unassembled WGS sequence"/>
</dbReference>
<evidence type="ECO:0000313" key="2">
    <source>
        <dbReference type="EMBL" id="MBA9081070.1"/>
    </source>
</evidence>
<dbReference type="EMBL" id="JACJIO010000006">
    <property type="protein sequence ID" value="MBA9081070.1"/>
    <property type="molecule type" value="Genomic_DNA"/>
</dbReference>
<reference evidence="2 3" key="1">
    <citation type="submission" date="2020-08" db="EMBL/GenBank/DDBJ databases">
        <title>The Agave Microbiome: Exploring the role of microbial communities in plant adaptations to desert environments.</title>
        <authorList>
            <person name="Partida-Martinez L.P."/>
        </authorList>
    </citation>
    <scope>NUCLEOTIDE SEQUENCE [LARGE SCALE GENOMIC DNA]</scope>
    <source>
        <strain evidence="2 3">RAT4</strain>
    </source>
</reference>
<protein>
    <recommendedName>
        <fullName evidence="4">Tat pathway signal sequence</fullName>
    </recommendedName>
</protein>
<proteinExistence type="predicted"/>
<feature type="compositionally biased region" description="Low complexity" evidence="1">
    <location>
        <begin position="40"/>
        <end position="55"/>
    </location>
</feature>